<reference evidence="2" key="1">
    <citation type="journal article" date="2021" name="Nat. Commun.">
        <title>Genetic determinants of endophytism in the Arabidopsis root mycobiome.</title>
        <authorList>
            <person name="Mesny F."/>
            <person name="Miyauchi S."/>
            <person name="Thiergart T."/>
            <person name="Pickel B."/>
            <person name="Atanasova L."/>
            <person name="Karlsson M."/>
            <person name="Huettel B."/>
            <person name="Barry K.W."/>
            <person name="Haridas S."/>
            <person name="Chen C."/>
            <person name="Bauer D."/>
            <person name="Andreopoulos W."/>
            <person name="Pangilinan J."/>
            <person name="LaButti K."/>
            <person name="Riley R."/>
            <person name="Lipzen A."/>
            <person name="Clum A."/>
            <person name="Drula E."/>
            <person name="Henrissat B."/>
            <person name="Kohler A."/>
            <person name="Grigoriev I.V."/>
            <person name="Martin F.M."/>
            <person name="Hacquard S."/>
        </authorList>
    </citation>
    <scope>NUCLEOTIDE SEQUENCE</scope>
    <source>
        <strain evidence="2">FSSC 5 MPI-SDFR-AT-0091</strain>
    </source>
</reference>
<name>A0A9P9KJR5_FUSSL</name>
<organism evidence="2 3">
    <name type="scientific">Fusarium solani</name>
    <name type="common">Filamentous fungus</name>
    <dbReference type="NCBI Taxonomy" id="169388"/>
    <lineage>
        <taxon>Eukaryota</taxon>
        <taxon>Fungi</taxon>
        <taxon>Dikarya</taxon>
        <taxon>Ascomycota</taxon>
        <taxon>Pezizomycotina</taxon>
        <taxon>Sordariomycetes</taxon>
        <taxon>Hypocreomycetidae</taxon>
        <taxon>Hypocreales</taxon>
        <taxon>Nectriaceae</taxon>
        <taxon>Fusarium</taxon>
        <taxon>Fusarium solani species complex</taxon>
    </lineage>
</organism>
<protein>
    <submittedName>
        <fullName evidence="2">Uncharacterized protein</fullName>
    </submittedName>
</protein>
<dbReference type="Pfam" id="PF14441">
    <property type="entry name" value="OTT_1508_deam"/>
    <property type="match status" value="1"/>
</dbReference>
<gene>
    <name evidence="2" type="ORF">B0J15DRAFT_524424</name>
</gene>
<dbReference type="EMBL" id="JAGTJS010000007">
    <property type="protein sequence ID" value="KAH7264268.1"/>
    <property type="molecule type" value="Genomic_DNA"/>
</dbReference>
<dbReference type="Proteomes" id="UP000736672">
    <property type="component" value="Unassembled WGS sequence"/>
</dbReference>
<evidence type="ECO:0000313" key="2">
    <source>
        <dbReference type="EMBL" id="KAH7264268.1"/>
    </source>
</evidence>
<accession>A0A9P9KJR5</accession>
<dbReference type="OrthoDB" id="3251507at2759"/>
<evidence type="ECO:0000256" key="1">
    <source>
        <dbReference type="SAM" id="MobiDB-lite"/>
    </source>
</evidence>
<sequence length="508" mass="57209">MLRHSTCCDLTTTAIPTAEMPLGTPRLNPYNKLLSRLFEFLALFSILKKAAGPHVITNHDSSTLEATRRRFLKNLCFICDYKKGGDTTTSIAVENRPDCFMFWVAGNVTPSPKVVEFLRGVLSHLQEAEAADPIRKRRLEVKLTEDSVHFSTPRLKKECRLLCNAAKRCQSYLSTGISGTSARDLEALKNWLVQFDFNTMADILPLCQTTYRVRRDPQMRTLQVLSREDGAAIEHAKAFKTVEHFVGRLAERIRVPKELVEDASRLGTLLNSHRAAAIPAPPPAVVPPADGLTNLNSIAKRMLRAGDPRIKDFQEFLADLNKEMGLEDKVRTMYDREDTQPSVHAELQMLEFFHRGERVFFDNDRYIACSKLACLGCRLYFRHHPGRFVEPDSHQKVYINWRPIILHEGPEDPLFLEQRAILSHVSEDISNILETDIAIQRMNAISHPDSITNITVSADSVFDSSEFEYESSKDYETDEETTPATEAGLKDAGESPDSDGESEGGVAL</sequence>
<proteinExistence type="predicted"/>
<evidence type="ECO:0000313" key="3">
    <source>
        <dbReference type="Proteomes" id="UP000736672"/>
    </source>
</evidence>
<dbReference type="InterPro" id="IPR027796">
    <property type="entry name" value="OTT_1508_deam-like"/>
</dbReference>
<comment type="caution">
    <text evidence="2">The sequence shown here is derived from an EMBL/GenBank/DDBJ whole genome shotgun (WGS) entry which is preliminary data.</text>
</comment>
<dbReference type="AlphaFoldDB" id="A0A9P9KJR5"/>
<keyword evidence="3" id="KW-1185">Reference proteome</keyword>
<dbReference type="PANTHER" id="PTHR42037:SF1">
    <property type="match status" value="1"/>
</dbReference>
<feature type="region of interest" description="Disordered" evidence="1">
    <location>
        <begin position="467"/>
        <end position="508"/>
    </location>
</feature>
<dbReference type="PANTHER" id="PTHR42037">
    <property type="match status" value="1"/>
</dbReference>